<keyword evidence="17" id="KW-1185">Reference proteome</keyword>
<dbReference type="KEGG" id="ima:PO878_10580"/>
<keyword evidence="16" id="KW-0032">Aminotransferase</keyword>
<dbReference type="PANTHER" id="PTHR42735">
    <property type="match status" value="1"/>
</dbReference>
<comment type="similarity">
    <text evidence="13">Belongs to the group II decarboxylase family. Sphingosine-1-phosphate lyase subfamily.</text>
</comment>
<dbReference type="Gene3D" id="3.40.640.10">
    <property type="entry name" value="Type I PLP-dependent aspartate aminotransferase-like (Major domain)"/>
    <property type="match status" value="1"/>
</dbReference>
<evidence type="ECO:0000256" key="12">
    <source>
        <dbReference type="ARBA" id="ARBA00023239"/>
    </source>
</evidence>
<keyword evidence="8" id="KW-0746">Sphingolipid metabolism</keyword>
<dbReference type="PANTHER" id="PTHR42735:SF9">
    <property type="entry name" value="SPHINGOSINE-1-PHOSPHATE LYASE"/>
    <property type="match status" value="1"/>
</dbReference>
<dbReference type="GO" id="GO:0030170">
    <property type="term" value="F:pyridoxal phosphate binding"/>
    <property type="evidence" value="ECO:0007669"/>
    <property type="project" value="InterPro"/>
</dbReference>
<comment type="pathway">
    <text evidence="3">Lipid metabolism; sphingolipid metabolism.</text>
</comment>
<dbReference type="RefSeq" id="WP_272738681.1">
    <property type="nucleotide sequence ID" value="NZ_CP116942.1"/>
</dbReference>
<evidence type="ECO:0000313" key="16">
    <source>
        <dbReference type="EMBL" id="WCO69168.1"/>
    </source>
</evidence>
<evidence type="ECO:0000256" key="10">
    <source>
        <dbReference type="ARBA" id="ARBA00023098"/>
    </source>
</evidence>
<reference evidence="16" key="1">
    <citation type="submission" date="2023-01" db="EMBL/GenBank/DDBJ databases">
        <title>The diversity of Class Acidimicrobiia in South China Sea sediment environments and the proposal of Iamia marina sp. nov., a novel species of the genus Iamia.</title>
        <authorList>
            <person name="He Y."/>
            <person name="Tian X."/>
        </authorList>
    </citation>
    <scope>NUCLEOTIDE SEQUENCE</scope>
    <source>
        <strain evidence="16">DSM 19957</strain>
    </source>
</reference>
<dbReference type="InterPro" id="IPR015421">
    <property type="entry name" value="PyrdxlP-dep_Trfase_major"/>
</dbReference>
<dbReference type="InterPro" id="IPR002129">
    <property type="entry name" value="PyrdxlP-dep_de-COase"/>
</dbReference>
<evidence type="ECO:0000313" key="17">
    <source>
        <dbReference type="Proteomes" id="UP001216390"/>
    </source>
</evidence>
<evidence type="ECO:0000256" key="4">
    <source>
        <dbReference type="ARBA" id="ARBA00004991"/>
    </source>
</evidence>
<evidence type="ECO:0000256" key="1">
    <source>
        <dbReference type="ARBA" id="ARBA00001933"/>
    </source>
</evidence>
<evidence type="ECO:0000256" key="9">
    <source>
        <dbReference type="ARBA" id="ARBA00022989"/>
    </source>
</evidence>
<evidence type="ECO:0000256" key="2">
    <source>
        <dbReference type="ARBA" id="ARBA00004389"/>
    </source>
</evidence>
<keyword evidence="9" id="KW-1133">Transmembrane helix</keyword>
<dbReference type="Proteomes" id="UP001216390">
    <property type="component" value="Chromosome"/>
</dbReference>
<dbReference type="GO" id="GO:0008483">
    <property type="term" value="F:transaminase activity"/>
    <property type="evidence" value="ECO:0007669"/>
    <property type="project" value="UniProtKB-KW"/>
</dbReference>
<keyword evidence="11" id="KW-0472">Membrane</keyword>
<dbReference type="GO" id="GO:0006665">
    <property type="term" value="P:sphingolipid metabolic process"/>
    <property type="evidence" value="ECO:0007669"/>
    <property type="project" value="UniProtKB-KW"/>
</dbReference>
<keyword evidence="5" id="KW-0812">Transmembrane</keyword>
<protein>
    <submittedName>
        <fullName evidence="16">Aminotransferase class V-fold PLP-dependent enzyme</fullName>
    </submittedName>
</protein>
<keyword evidence="16" id="KW-0808">Transferase</keyword>
<dbReference type="InterPro" id="IPR015424">
    <property type="entry name" value="PyrdxlP-dep_Trfase"/>
</dbReference>
<keyword evidence="6" id="KW-0256">Endoplasmic reticulum</keyword>
<dbReference type="FunFam" id="3.40.640.10:FF:000020">
    <property type="entry name" value="sphingosine-1-phosphate lyase 1"/>
    <property type="match status" value="1"/>
</dbReference>
<evidence type="ECO:0000256" key="11">
    <source>
        <dbReference type="ARBA" id="ARBA00023136"/>
    </source>
</evidence>
<evidence type="ECO:0000256" key="14">
    <source>
        <dbReference type="PIRSR" id="PIRSR602129-50"/>
    </source>
</evidence>
<dbReference type="SUPFAM" id="SSF53383">
    <property type="entry name" value="PLP-dependent transferases"/>
    <property type="match status" value="1"/>
</dbReference>
<evidence type="ECO:0000256" key="8">
    <source>
        <dbReference type="ARBA" id="ARBA00022919"/>
    </source>
</evidence>
<feature type="modified residue" description="N6-(pyridoxal phosphate)lysine" evidence="14">
    <location>
        <position position="248"/>
    </location>
</feature>
<sequence length="419" mass="44886">MSSSDDGSTTLPAEGLSPEEILGRIDEARSGDLDWRGGRAFSLVYHPGDEAHEALLHQVADRYLHENALNPLRYPSLLQMELDLGAMGGALVHTGPDCAAVTAGGTYSIFCAVLTAREWARHARGIAEPQVVTPTTAHPAFAKACEYLDIEQVRVPVEGDGRVDPTRVERALTNRSALLVASAPNYPYGTIDPVAEVAALADDRGLLCHVDACLGGFLLPFWERVGEPVPPWDFRVEGVTSMSADIHKYGYTFKGASLVLYRDRDLLKRQYFWYDDWPGGLYASSTPAGTRPAPPIAGAWASLMHLGDSGFMAMTQQVAEANRAFRAAIEATDGVEIAPASDTPVMQVTTPGRDHNAVGAAMDARGWNLDLQQGGMHLMLSPYHLGVADRFGEDLAAAVADVPLGDVDTEAVGTYGGIA</sequence>
<organism evidence="16 17">
    <name type="scientific">Iamia majanohamensis</name>
    <dbReference type="NCBI Taxonomy" id="467976"/>
    <lineage>
        <taxon>Bacteria</taxon>
        <taxon>Bacillati</taxon>
        <taxon>Actinomycetota</taxon>
        <taxon>Acidimicrobiia</taxon>
        <taxon>Acidimicrobiales</taxon>
        <taxon>Iamiaceae</taxon>
        <taxon>Iamia</taxon>
    </lineage>
</organism>
<keyword evidence="10" id="KW-0443">Lipid metabolism</keyword>
<comment type="pathway">
    <text evidence="4">Sphingolipid metabolism.</text>
</comment>
<comment type="subcellular location">
    <subcellularLocation>
        <location evidence="2">Endoplasmic reticulum membrane</location>
        <topology evidence="2">Single-pass membrane protein</topology>
    </subcellularLocation>
</comment>
<accession>A0AAE9YDU4</accession>
<dbReference type="EMBL" id="CP116942">
    <property type="protein sequence ID" value="WCO69168.1"/>
    <property type="molecule type" value="Genomic_DNA"/>
</dbReference>
<evidence type="ECO:0000256" key="15">
    <source>
        <dbReference type="RuleBase" id="RU000382"/>
    </source>
</evidence>
<name>A0AAE9YDU4_9ACTN</name>
<evidence type="ECO:0000256" key="3">
    <source>
        <dbReference type="ARBA" id="ARBA00004760"/>
    </source>
</evidence>
<keyword evidence="12 15" id="KW-0456">Lyase</keyword>
<evidence type="ECO:0000256" key="6">
    <source>
        <dbReference type="ARBA" id="ARBA00022824"/>
    </source>
</evidence>
<comment type="cofactor">
    <cofactor evidence="1 14 15">
        <name>pyridoxal 5'-phosphate</name>
        <dbReference type="ChEBI" id="CHEBI:597326"/>
    </cofactor>
</comment>
<proteinExistence type="inferred from homology"/>
<dbReference type="GO" id="GO:0004058">
    <property type="term" value="F:aromatic-L-amino-acid decarboxylase activity"/>
    <property type="evidence" value="ECO:0007669"/>
    <property type="project" value="UniProtKB-ARBA"/>
</dbReference>
<dbReference type="InterPro" id="IPR015422">
    <property type="entry name" value="PyrdxlP-dep_Trfase_small"/>
</dbReference>
<dbReference type="InterPro" id="IPR050477">
    <property type="entry name" value="GrpII_AminoAcid_Decarb"/>
</dbReference>
<dbReference type="AlphaFoldDB" id="A0AAE9YDU4"/>
<dbReference type="Gene3D" id="3.90.1150.10">
    <property type="entry name" value="Aspartate Aminotransferase, domain 1"/>
    <property type="match status" value="1"/>
</dbReference>
<dbReference type="GO" id="GO:0019752">
    <property type="term" value="P:carboxylic acid metabolic process"/>
    <property type="evidence" value="ECO:0007669"/>
    <property type="project" value="InterPro"/>
</dbReference>
<dbReference type="GO" id="GO:0016020">
    <property type="term" value="C:membrane"/>
    <property type="evidence" value="ECO:0007669"/>
    <property type="project" value="GOC"/>
</dbReference>
<dbReference type="Pfam" id="PF00282">
    <property type="entry name" value="Pyridoxal_deC"/>
    <property type="match status" value="1"/>
</dbReference>
<gene>
    <name evidence="16" type="ORF">PO878_10580</name>
</gene>
<evidence type="ECO:0000256" key="5">
    <source>
        <dbReference type="ARBA" id="ARBA00022692"/>
    </source>
</evidence>
<evidence type="ECO:0000256" key="13">
    <source>
        <dbReference type="ARBA" id="ARBA00038302"/>
    </source>
</evidence>
<evidence type="ECO:0000256" key="7">
    <source>
        <dbReference type="ARBA" id="ARBA00022898"/>
    </source>
</evidence>
<keyword evidence="7 14" id="KW-0663">Pyridoxal phosphate</keyword>